<evidence type="ECO:0000256" key="2">
    <source>
        <dbReference type="ARBA" id="ARBA00022797"/>
    </source>
</evidence>
<dbReference type="RefSeq" id="WP_149847409.1">
    <property type="nucleotide sequence ID" value="NZ_VUOB01000001.1"/>
</dbReference>
<comment type="caution">
    <text evidence="5">The sequence shown here is derived from an EMBL/GenBank/DDBJ whole genome shotgun (WGS) entry which is preliminary data.</text>
</comment>
<evidence type="ECO:0000313" key="5">
    <source>
        <dbReference type="EMBL" id="KAA2267100.1"/>
    </source>
</evidence>
<gene>
    <name evidence="5" type="ORF">F0L68_00780</name>
</gene>
<dbReference type="GO" id="GO:0097176">
    <property type="term" value="P:epoxide metabolic process"/>
    <property type="evidence" value="ECO:0007669"/>
    <property type="project" value="TreeGrafter"/>
</dbReference>
<evidence type="ECO:0000256" key="3">
    <source>
        <dbReference type="ARBA" id="ARBA00022801"/>
    </source>
</evidence>
<dbReference type="SUPFAM" id="SSF53474">
    <property type="entry name" value="alpha/beta-Hydrolases"/>
    <property type="match status" value="1"/>
</dbReference>
<dbReference type="InterPro" id="IPR010497">
    <property type="entry name" value="Epoxide_hydro_N"/>
</dbReference>
<keyword evidence="3 5" id="KW-0378">Hydrolase</keyword>
<dbReference type="Gene3D" id="3.40.50.1820">
    <property type="entry name" value="alpha/beta hydrolase"/>
    <property type="match status" value="1"/>
</dbReference>
<dbReference type="PANTHER" id="PTHR21661:SF35">
    <property type="entry name" value="EPOXIDE HYDROLASE"/>
    <property type="match status" value="1"/>
</dbReference>
<comment type="similarity">
    <text evidence="1">Belongs to the peptidase S33 family.</text>
</comment>
<proteinExistence type="inferred from homology"/>
<dbReference type="EMBL" id="VUOB01000001">
    <property type="protein sequence ID" value="KAA2267100.1"/>
    <property type="molecule type" value="Genomic_DNA"/>
</dbReference>
<evidence type="ECO:0000313" key="6">
    <source>
        <dbReference type="Proteomes" id="UP000323454"/>
    </source>
</evidence>
<dbReference type="OrthoDB" id="4654311at2"/>
<feature type="domain" description="Epoxide hydrolase N-terminal" evidence="4">
    <location>
        <begin position="6"/>
        <end position="111"/>
    </location>
</feature>
<dbReference type="GO" id="GO:0004301">
    <property type="term" value="F:epoxide hydrolase activity"/>
    <property type="evidence" value="ECO:0007669"/>
    <property type="project" value="TreeGrafter"/>
</dbReference>
<reference evidence="5 6" key="2">
    <citation type="submission" date="2019-09" db="EMBL/GenBank/DDBJ databases">
        <authorList>
            <person name="Jin C."/>
        </authorList>
    </citation>
    <scope>NUCLEOTIDE SEQUENCE [LARGE SCALE GENOMIC DNA]</scope>
    <source>
        <strain evidence="5 6">AN110305</strain>
    </source>
</reference>
<keyword evidence="6" id="KW-1185">Reference proteome</keyword>
<dbReference type="PANTHER" id="PTHR21661">
    <property type="entry name" value="EPOXIDE HYDROLASE 1-RELATED"/>
    <property type="match status" value="1"/>
</dbReference>
<protein>
    <submittedName>
        <fullName evidence="5">Epoxide hydrolase</fullName>
    </submittedName>
</protein>
<accession>A0A5B2XVS9</accession>
<dbReference type="InterPro" id="IPR000639">
    <property type="entry name" value="Epox_hydrolase-like"/>
</dbReference>
<dbReference type="InterPro" id="IPR016292">
    <property type="entry name" value="Epoxide_hydrolase"/>
</dbReference>
<sequence length="381" mass="42047">MTNPEIRPFRIDIPQADLDDLRDRIARTRWSGDIPGAGWSRGVPVAYLKGLADYWADGYDWRGAEARLNEFPQFTTEIDGQDIHFLHVRSPHADATPLLLLHEWPTSVVAFLDLIEPLTNPADPADAFHVVVPSLPGIAFSGPIREAGWTYGRTAGAFATLMERLGYASYGVQGAGGGAFIAADLGRQDTAHVLGIHVNALLAFPSGDPAEFAGLTEVEQERLARLQNFRDDMMGFAQIQSTRPQTVAYGLHDSPVGQLAWIVEKFKEWTDTGAELPEDAVDRDHILTTVSLYWFTGTAGSAAHLYYENAHDVNGWGPKDPGTVPTGVAVATPTDITVRRFADRDHNITHWTELERGGAFLSMEQPELLVEDVRTFFRSLR</sequence>
<evidence type="ECO:0000259" key="4">
    <source>
        <dbReference type="Pfam" id="PF06441"/>
    </source>
</evidence>
<reference evidence="5 6" key="1">
    <citation type="submission" date="2019-09" db="EMBL/GenBank/DDBJ databases">
        <title>Goodfellowia gen. nov., a new genus of the Pseudonocardineae related to Actinoalloteichus, containing Goodfellowia coeruleoviolacea gen. nov., comb. nov. gen. nov., comb. nov.</title>
        <authorList>
            <person name="Labeda D."/>
        </authorList>
    </citation>
    <scope>NUCLEOTIDE SEQUENCE [LARGE SCALE GENOMIC DNA]</scope>
    <source>
        <strain evidence="5 6">AN110305</strain>
    </source>
</reference>
<name>A0A5B2XVS9_9PSEU</name>
<dbReference type="PIRSF" id="PIRSF001112">
    <property type="entry name" value="Epoxide_hydrolase"/>
    <property type="match status" value="1"/>
</dbReference>
<dbReference type="InterPro" id="IPR029058">
    <property type="entry name" value="AB_hydrolase_fold"/>
</dbReference>
<organism evidence="5 6">
    <name type="scientific">Solihabitans fulvus</name>
    <dbReference type="NCBI Taxonomy" id="1892852"/>
    <lineage>
        <taxon>Bacteria</taxon>
        <taxon>Bacillati</taxon>
        <taxon>Actinomycetota</taxon>
        <taxon>Actinomycetes</taxon>
        <taxon>Pseudonocardiales</taxon>
        <taxon>Pseudonocardiaceae</taxon>
        <taxon>Solihabitans</taxon>
    </lineage>
</organism>
<dbReference type="Proteomes" id="UP000323454">
    <property type="component" value="Unassembled WGS sequence"/>
</dbReference>
<keyword evidence="2" id="KW-0058">Aromatic hydrocarbons catabolism</keyword>
<dbReference type="AlphaFoldDB" id="A0A5B2XVS9"/>
<evidence type="ECO:0000256" key="1">
    <source>
        <dbReference type="ARBA" id="ARBA00010088"/>
    </source>
</evidence>
<dbReference type="Pfam" id="PF06441">
    <property type="entry name" value="EHN"/>
    <property type="match status" value="1"/>
</dbReference>
<dbReference type="PRINTS" id="PR00412">
    <property type="entry name" value="EPOXHYDRLASE"/>
</dbReference>